<dbReference type="EMBL" id="PHIG01000047">
    <property type="protein sequence ID" value="PJK28234.1"/>
    <property type="molecule type" value="Genomic_DNA"/>
</dbReference>
<keyword evidence="1" id="KW-0472">Membrane</keyword>
<comment type="caution">
    <text evidence="2">The sequence shown here is derived from an EMBL/GenBank/DDBJ whole genome shotgun (WGS) entry which is preliminary data.</text>
</comment>
<gene>
    <name evidence="2" type="ORF">CVT23_17835</name>
</gene>
<evidence type="ECO:0000313" key="3">
    <source>
        <dbReference type="Proteomes" id="UP000229498"/>
    </source>
</evidence>
<dbReference type="AlphaFoldDB" id="A0A2M9FXQ7"/>
<protein>
    <submittedName>
        <fullName evidence="2">Uncharacterized protein</fullName>
    </submittedName>
</protein>
<keyword evidence="1" id="KW-1133">Transmembrane helix</keyword>
<keyword evidence="1" id="KW-0812">Transmembrane</keyword>
<organism evidence="2 3">
    <name type="scientific">Minwuia thermotolerans</name>
    <dbReference type="NCBI Taxonomy" id="2056226"/>
    <lineage>
        <taxon>Bacteria</taxon>
        <taxon>Pseudomonadati</taxon>
        <taxon>Pseudomonadota</taxon>
        <taxon>Alphaproteobacteria</taxon>
        <taxon>Minwuiales</taxon>
        <taxon>Minwuiaceae</taxon>
        <taxon>Minwuia</taxon>
    </lineage>
</organism>
<dbReference type="Proteomes" id="UP000229498">
    <property type="component" value="Unassembled WGS sequence"/>
</dbReference>
<evidence type="ECO:0000313" key="2">
    <source>
        <dbReference type="EMBL" id="PJK28234.1"/>
    </source>
</evidence>
<keyword evidence="3" id="KW-1185">Reference proteome</keyword>
<sequence>MTAACRLSTFEENAVRHLSVLSAAVLSTLAATGASAHPGHGEPVTGIVGLVAHWVSDRTHLAIVLAAAGLGAVLAVALHWRERVRVRNRHR</sequence>
<reference evidence="2 3" key="1">
    <citation type="submission" date="2017-11" db="EMBL/GenBank/DDBJ databases">
        <title>Draft genome sequence of Rhizobiales bacterium SY3-13.</title>
        <authorList>
            <person name="Sun C."/>
        </authorList>
    </citation>
    <scope>NUCLEOTIDE SEQUENCE [LARGE SCALE GENOMIC DNA]</scope>
    <source>
        <strain evidence="2 3">SY3-13</strain>
    </source>
</reference>
<accession>A0A2M9FXQ7</accession>
<feature type="transmembrane region" description="Helical" evidence="1">
    <location>
        <begin position="60"/>
        <end position="80"/>
    </location>
</feature>
<proteinExistence type="predicted"/>
<evidence type="ECO:0000256" key="1">
    <source>
        <dbReference type="SAM" id="Phobius"/>
    </source>
</evidence>
<name>A0A2M9FXQ7_9PROT</name>